<sequence length="894" mass="96358">MDRLSHASYLRKAAPCLVRRSPSLTARRGPTPDASRARRWGSGPQPGVGMTTGAADLQTALGERYQLDRELGRGGMATVYLAHDVRLGRDVAVKVLHPELGAALGIERFRREIDIASRLSHPHILPIDDFGGADGTLFFVMPYVAGETLAAKLHAVGMLGVEEAVRITCQVARALDHAHRHGVIHRDVKPDNILLEDGEARLADFGIAHAISGAEERRLTQTGVTLGTPVYMSPEQAMADRTLDGRSDVYSLGCVLYEMLVGQPPFAGPTAQAIIARQMLGDVPSITVVRGTVPDEIEDAVLRALAKVPADRFASALEFAEALEHSLATAGRSLGRADRRNRSRRRKPVGRKVRTLRMAAAVALVGILAAAGAAGAWWLLANGDARALGATTADALPPQRLGVLYFDDLSPDGSLGAVADGLTESLIDQLRGVAALDVVSRNGVAAFRGATAAPDSVAAALKAGTLVLGAVESRGGSLRVTVRLVDGASGADTKRASFTVPAARALAARDSLVEQVARFLRSRVGEEVRVRAVQRGTADEGAWTMALQAERLAKRGTELSRGGDTVGATAAYLRADSLLANAATRDAAWPEPVVQRGQTALRLSRLGSAVAAVRWTDAGLRLADEALALDARHPAALALRGQLRLERWARHLEPDARAARALLTDAERDLKQATELDPHDAAAWSALASVYYQKPNLIEATLAARRAYEEDAYLADADRILWRLYTTAYDGESFVDAAHWCDEGRRRFPDSHLFVRCQLWLFTTDARTPDAAAAWRLRADLQRLTPEGQWSYVGREAQMLVGAAIGRAGLRDSADRVLRAARADAHVDPDRELLTVEAFVRDLLGERDVALDLLKQYLLAHPEHRGGFASPQGSWWWRGMRADPRFTALVGAAR</sequence>
<keyword evidence="2" id="KW-0723">Serine/threonine-protein kinase</keyword>
<organism evidence="11 12">
    <name type="scientific">Roseisolibacter agri</name>
    <dbReference type="NCBI Taxonomy" id="2014610"/>
    <lineage>
        <taxon>Bacteria</taxon>
        <taxon>Pseudomonadati</taxon>
        <taxon>Gemmatimonadota</taxon>
        <taxon>Gemmatimonadia</taxon>
        <taxon>Gemmatimonadales</taxon>
        <taxon>Gemmatimonadaceae</taxon>
        <taxon>Roseisolibacter</taxon>
    </lineage>
</organism>
<name>A0AA37Q9E1_9BACT</name>
<dbReference type="Gene3D" id="1.25.40.10">
    <property type="entry name" value="Tetratricopeptide repeat domain"/>
    <property type="match status" value="1"/>
</dbReference>
<feature type="domain" description="Protein kinase" evidence="10">
    <location>
        <begin position="65"/>
        <end position="328"/>
    </location>
</feature>
<dbReference type="SUPFAM" id="SSF56112">
    <property type="entry name" value="Protein kinase-like (PK-like)"/>
    <property type="match status" value="1"/>
</dbReference>
<dbReference type="SUPFAM" id="SSF48452">
    <property type="entry name" value="TPR-like"/>
    <property type="match status" value="1"/>
</dbReference>
<comment type="caution">
    <text evidence="11">The sequence shown here is derived from an EMBL/GenBank/DDBJ whole genome shotgun (WGS) entry which is preliminary data.</text>
</comment>
<dbReference type="GO" id="GO:0005524">
    <property type="term" value="F:ATP binding"/>
    <property type="evidence" value="ECO:0007669"/>
    <property type="project" value="UniProtKB-UniRule"/>
</dbReference>
<feature type="region of interest" description="Disordered" evidence="8">
    <location>
        <begin position="20"/>
        <end position="52"/>
    </location>
</feature>
<dbReference type="EC" id="2.7.11.1" evidence="1"/>
<dbReference type="Gene3D" id="1.10.510.10">
    <property type="entry name" value="Transferase(Phosphotransferase) domain 1"/>
    <property type="match status" value="1"/>
</dbReference>
<dbReference type="PROSITE" id="PS00108">
    <property type="entry name" value="PROTEIN_KINASE_ST"/>
    <property type="match status" value="1"/>
</dbReference>
<dbReference type="PROSITE" id="PS00107">
    <property type="entry name" value="PROTEIN_KINASE_ATP"/>
    <property type="match status" value="1"/>
</dbReference>
<dbReference type="InterPro" id="IPR011990">
    <property type="entry name" value="TPR-like_helical_dom_sf"/>
</dbReference>
<gene>
    <name evidence="11" type="ORF">rosag_26300</name>
</gene>
<keyword evidence="9" id="KW-0812">Transmembrane</keyword>
<dbReference type="GO" id="GO:0004674">
    <property type="term" value="F:protein serine/threonine kinase activity"/>
    <property type="evidence" value="ECO:0007669"/>
    <property type="project" value="UniProtKB-KW"/>
</dbReference>
<dbReference type="Gene3D" id="3.30.200.20">
    <property type="entry name" value="Phosphorylase Kinase, domain 1"/>
    <property type="match status" value="1"/>
</dbReference>
<evidence type="ECO:0000256" key="4">
    <source>
        <dbReference type="ARBA" id="ARBA00022741"/>
    </source>
</evidence>
<accession>A0AA37Q9E1</accession>
<dbReference type="EMBL" id="BRXS01000004">
    <property type="protein sequence ID" value="GLC26117.1"/>
    <property type="molecule type" value="Genomic_DNA"/>
</dbReference>
<evidence type="ECO:0000256" key="8">
    <source>
        <dbReference type="SAM" id="MobiDB-lite"/>
    </source>
</evidence>
<keyword evidence="5" id="KW-0418">Kinase</keyword>
<dbReference type="PANTHER" id="PTHR43289:SF6">
    <property type="entry name" value="SERINE_THREONINE-PROTEIN KINASE NEKL-3"/>
    <property type="match status" value="1"/>
</dbReference>
<evidence type="ECO:0000256" key="3">
    <source>
        <dbReference type="ARBA" id="ARBA00022679"/>
    </source>
</evidence>
<evidence type="ECO:0000256" key="7">
    <source>
        <dbReference type="PROSITE-ProRule" id="PRU10141"/>
    </source>
</evidence>
<evidence type="ECO:0000256" key="6">
    <source>
        <dbReference type="ARBA" id="ARBA00022840"/>
    </source>
</evidence>
<dbReference type="PANTHER" id="PTHR43289">
    <property type="entry name" value="MITOGEN-ACTIVATED PROTEIN KINASE KINASE KINASE 20-RELATED"/>
    <property type="match status" value="1"/>
</dbReference>
<evidence type="ECO:0000256" key="2">
    <source>
        <dbReference type="ARBA" id="ARBA00022527"/>
    </source>
</evidence>
<keyword evidence="9" id="KW-0472">Membrane</keyword>
<feature type="binding site" evidence="7">
    <location>
        <position position="94"/>
    </location>
    <ligand>
        <name>ATP</name>
        <dbReference type="ChEBI" id="CHEBI:30616"/>
    </ligand>
</feature>
<reference evidence="11" key="1">
    <citation type="submission" date="2022-08" db="EMBL/GenBank/DDBJ databases">
        <title>Draft genome sequencing of Roseisolibacter agri AW1220.</title>
        <authorList>
            <person name="Tobiishi Y."/>
            <person name="Tonouchi A."/>
        </authorList>
    </citation>
    <scope>NUCLEOTIDE SEQUENCE</scope>
    <source>
        <strain evidence="11">AW1220</strain>
    </source>
</reference>
<dbReference type="Proteomes" id="UP001161325">
    <property type="component" value="Unassembled WGS sequence"/>
</dbReference>
<dbReference type="CDD" id="cd14014">
    <property type="entry name" value="STKc_PknB_like"/>
    <property type="match status" value="1"/>
</dbReference>
<dbReference type="FunFam" id="1.10.510.10:FF:000021">
    <property type="entry name" value="Serine/threonine protein kinase"/>
    <property type="match status" value="1"/>
</dbReference>
<keyword evidence="12" id="KW-1185">Reference proteome</keyword>
<evidence type="ECO:0000313" key="12">
    <source>
        <dbReference type="Proteomes" id="UP001161325"/>
    </source>
</evidence>
<dbReference type="InterPro" id="IPR011009">
    <property type="entry name" value="Kinase-like_dom_sf"/>
</dbReference>
<evidence type="ECO:0000256" key="5">
    <source>
        <dbReference type="ARBA" id="ARBA00022777"/>
    </source>
</evidence>
<evidence type="ECO:0000259" key="10">
    <source>
        <dbReference type="PROSITE" id="PS50011"/>
    </source>
</evidence>
<dbReference type="PROSITE" id="PS50011">
    <property type="entry name" value="PROTEIN_KINASE_DOM"/>
    <property type="match status" value="1"/>
</dbReference>
<keyword evidence="3" id="KW-0808">Transferase</keyword>
<keyword evidence="9" id="KW-1133">Transmembrane helix</keyword>
<keyword evidence="6 7" id="KW-0067">ATP-binding</keyword>
<dbReference type="SMART" id="SM00220">
    <property type="entry name" value="S_TKc"/>
    <property type="match status" value="1"/>
</dbReference>
<protein>
    <recommendedName>
        <fullName evidence="1">non-specific serine/threonine protein kinase</fullName>
        <ecNumber evidence="1">2.7.11.1</ecNumber>
    </recommendedName>
</protein>
<dbReference type="InterPro" id="IPR000719">
    <property type="entry name" value="Prot_kinase_dom"/>
</dbReference>
<feature type="transmembrane region" description="Helical" evidence="9">
    <location>
        <begin position="355"/>
        <end position="380"/>
    </location>
</feature>
<keyword evidence="4 7" id="KW-0547">Nucleotide-binding</keyword>
<proteinExistence type="predicted"/>
<dbReference type="InterPro" id="IPR008271">
    <property type="entry name" value="Ser/Thr_kinase_AS"/>
</dbReference>
<dbReference type="Pfam" id="PF00069">
    <property type="entry name" value="Pkinase"/>
    <property type="match status" value="1"/>
</dbReference>
<dbReference type="AlphaFoldDB" id="A0AA37Q9E1"/>
<evidence type="ECO:0000256" key="1">
    <source>
        <dbReference type="ARBA" id="ARBA00012513"/>
    </source>
</evidence>
<dbReference type="InterPro" id="IPR017441">
    <property type="entry name" value="Protein_kinase_ATP_BS"/>
</dbReference>
<evidence type="ECO:0000313" key="11">
    <source>
        <dbReference type="EMBL" id="GLC26117.1"/>
    </source>
</evidence>
<evidence type="ECO:0000256" key="9">
    <source>
        <dbReference type="SAM" id="Phobius"/>
    </source>
</evidence>